<dbReference type="InterPro" id="IPR019335">
    <property type="entry name" value="COG7"/>
</dbReference>
<evidence type="ECO:0000313" key="9">
    <source>
        <dbReference type="EMBL" id="RKO85820.1"/>
    </source>
</evidence>
<keyword evidence="4" id="KW-0813">Transport</keyword>
<dbReference type="AlphaFoldDB" id="A0A4P9W505"/>
<evidence type="ECO:0000256" key="4">
    <source>
        <dbReference type="ARBA" id="ARBA00022448"/>
    </source>
</evidence>
<evidence type="ECO:0000256" key="6">
    <source>
        <dbReference type="ARBA" id="ARBA00023034"/>
    </source>
</evidence>
<dbReference type="PANTHER" id="PTHR21443:SF0">
    <property type="entry name" value="CONSERVED OLIGOMERIC GOLGI COMPLEX SUBUNIT 7"/>
    <property type="match status" value="1"/>
</dbReference>
<dbReference type="EMBL" id="KZ998713">
    <property type="protein sequence ID" value="RKO85820.1"/>
    <property type="molecule type" value="Genomic_DNA"/>
</dbReference>
<comment type="similarity">
    <text evidence="2">Belongs to the COG7 family.</text>
</comment>
<keyword evidence="10" id="KW-1185">Reference proteome</keyword>
<evidence type="ECO:0000313" key="10">
    <source>
        <dbReference type="Proteomes" id="UP000269721"/>
    </source>
</evidence>
<keyword evidence="5" id="KW-0653">Protein transport</keyword>
<name>A0A4P9W505_9FUNG</name>
<reference evidence="10" key="1">
    <citation type="journal article" date="2018" name="Nat. Microbiol.">
        <title>Leveraging single-cell genomics to expand the fungal tree of life.</title>
        <authorList>
            <person name="Ahrendt S.R."/>
            <person name="Quandt C.A."/>
            <person name="Ciobanu D."/>
            <person name="Clum A."/>
            <person name="Salamov A."/>
            <person name="Andreopoulos B."/>
            <person name="Cheng J.F."/>
            <person name="Woyke T."/>
            <person name="Pelin A."/>
            <person name="Henrissat B."/>
            <person name="Reynolds N.K."/>
            <person name="Benny G.L."/>
            <person name="Smith M.E."/>
            <person name="James T.Y."/>
            <person name="Grigoriev I.V."/>
        </authorList>
    </citation>
    <scope>NUCLEOTIDE SEQUENCE [LARGE SCALE GENOMIC DNA]</scope>
</reference>
<dbReference type="GO" id="GO:0006886">
    <property type="term" value="P:intracellular protein transport"/>
    <property type="evidence" value="ECO:0007669"/>
    <property type="project" value="InterPro"/>
</dbReference>
<keyword evidence="6" id="KW-0333">Golgi apparatus</keyword>
<evidence type="ECO:0000256" key="8">
    <source>
        <dbReference type="ARBA" id="ARBA00031345"/>
    </source>
</evidence>
<evidence type="ECO:0000256" key="3">
    <source>
        <dbReference type="ARBA" id="ARBA00020984"/>
    </source>
</evidence>
<dbReference type="GO" id="GO:0007030">
    <property type="term" value="P:Golgi organization"/>
    <property type="evidence" value="ECO:0007669"/>
    <property type="project" value="TreeGrafter"/>
</dbReference>
<keyword evidence="7" id="KW-0472">Membrane</keyword>
<dbReference type="GO" id="GO:0000139">
    <property type="term" value="C:Golgi membrane"/>
    <property type="evidence" value="ECO:0007669"/>
    <property type="project" value="UniProtKB-SubCell"/>
</dbReference>
<evidence type="ECO:0000256" key="7">
    <source>
        <dbReference type="ARBA" id="ARBA00023136"/>
    </source>
</evidence>
<sequence length="152" mass="16491">EHLLTLPQQLDLYGDDEGFAACVNYLPHLTATDRETDDTGADAVTHLWLTSLARETVVRILAAVMRVRGMSPHGERQLATDLAYLANVMAALDVEIGPAMHAVLALLALSEEDVKRGVERRVAGSVGGENEAVFEDLELVRKVAIMRGFAPV</sequence>
<dbReference type="OrthoDB" id="249612at2759"/>
<protein>
    <recommendedName>
        <fullName evidence="3">Conserved oligomeric Golgi complex subunit 7</fullName>
    </recommendedName>
    <alternativeName>
        <fullName evidence="8">Component of oligomeric Golgi complex 7</fullName>
    </alternativeName>
</protein>
<proteinExistence type="inferred from homology"/>
<evidence type="ECO:0000256" key="1">
    <source>
        <dbReference type="ARBA" id="ARBA00004395"/>
    </source>
</evidence>
<dbReference type="GO" id="GO:0017119">
    <property type="term" value="C:Golgi transport complex"/>
    <property type="evidence" value="ECO:0007669"/>
    <property type="project" value="InterPro"/>
</dbReference>
<evidence type="ECO:0000256" key="2">
    <source>
        <dbReference type="ARBA" id="ARBA00005831"/>
    </source>
</evidence>
<dbReference type="PANTHER" id="PTHR21443">
    <property type="entry name" value="CONSERVED OLIGOMERIC GOLGI COMPLEX COMPONENT 7"/>
    <property type="match status" value="1"/>
</dbReference>
<accession>A0A4P9W505</accession>
<feature type="non-terminal residue" evidence="9">
    <location>
        <position position="1"/>
    </location>
</feature>
<dbReference type="Pfam" id="PF10191">
    <property type="entry name" value="COG7"/>
    <property type="match status" value="1"/>
</dbReference>
<dbReference type="Proteomes" id="UP000269721">
    <property type="component" value="Unassembled WGS sequence"/>
</dbReference>
<dbReference type="GO" id="GO:0006890">
    <property type="term" value="P:retrograde vesicle-mediated transport, Golgi to endoplasmic reticulum"/>
    <property type="evidence" value="ECO:0007669"/>
    <property type="project" value="TreeGrafter"/>
</dbReference>
<comment type="subcellular location">
    <subcellularLocation>
        <location evidence="1">Golgi apparatus membrane</location>
        <topology evidence="1">Peripheral membrane protein</topology>
    </subcellularLocation>
</comment>
<organism evidence="9 10">
    <name type="scientific">Blyttiomyces helicus</name>
    <dbReference type="NCBI Taxonomy" id="388810"/>
    <lineage>
        <taxon>Eukaryota</taxon>
        <taxon>Fungi</taxon>
        <taxon>Fungi incertae sedis</taxon>
        <taxon>Chytridiomycota</taxon>
        <taxon>Chytridiomycota incertae sedis</taxon>
        <taxon>Chytridiomycetes</taxon>
        <taxon>Chytridiomycetes incertae sedis</taxon>
        <taxon>Blyttiomyces</taxon>
    </lineage>
</organism>
<gene>
    <name evidence="9" type="ORF">BDK51DRAFT_37457</name>
</gene>
<evidence type="ECO:0000256" key="5">
    <source>
        <dbReference type="ARBA" id="ARBA00022927"/>
    </source>
</evidence>